<evidence type="ECO:0000313" key="1">
    <source>
        <dbReference type="EMBL" id="ANE49006.1"/>
    </source>
</evidence>
<dbReference type="KEGG" id="pswu:SY83_18135"/>
<gene>
    <name evidence="1" type="ORF">SY83_18135</name>
</gene>
<dbReference type="SUPFAM" id="SSF140663">
    <property type="entry name" value="TTHA0068-like"/>
    <property type="match status" value="1"/>
</dbReference>
<name>A0A172TPW1_9BACL</name>
<sequence length="191" mass="22143">MLFQKRELVMSSNPLFVYPEAYIQYLIHFHTDRDFFECHEILEEYWKENPDDGNGDVWVGLIQLAVGLYHQRRGNLGGARKMLASSLHKLTTFALNQWGIDADTFISSLQSRLVHLEEGSTGYEDLNLPIADPGLLERCETQAKKKGWVWQTSSPMNDESIVQKHLVRDRSEVIRSRQAEIEKRAHRRSLS</sequence>
<evidence type="ECO:0000313" key="2">
    <source>
        <dbReference type="Proteomes" id="UP000076927"/>
    </source>
</evidence>
<proteinExistence type="predicted"/>
<organism evidence="1 2">
    <name type="scientific">Paenibacillus swuensis</name>
    <dbReference type="NCBI Taxonomy" id="1178515"/>
    <lineage>
        <taxon>Bacteria</taxon>
        <taxon>Bacillati</taxon>
        <taxon>Bacillota</taxon>
        <taxon>Bacilli</taxon>
        <taxon>Bacillales</taxon>
        <taxon>Paenibacillaceae</taxon>
        <taxon>Paenibacillus</taxon>
    </lineage>
</organism>
<dbReference type="AlphaFoldDB" id="A0A172TPW1"/>
<dbReference type="PATRIC" id="fig|1178515.4.peg.3655"/>
<accession>A0A172TPW1</accession>
<dbReference type="InterPro" id="IPR023203">
    <property type="entry name" value="TTHA0068_sf"/>
</dbReference>
<dbReference type="PANTHER" id="PTHR34796">
    <property type="entry name" value="EXPRESSED PROTEIN"/>
    <property type="match status" value="1"/>
</dbReference>
<dbReference type="InterPro" id="IPR005500">
    <property type="entry name" value="DUF309"/>
</dbReference>
<dbReference type="PANTHER" id="PTHR34796:SF1">
    <property type="entry name" value="EXPRESSED PROTEIN"/>
    <property type="match status" value="1"/>
</dbReference>
<reference evidence="1 2" key="1">
    <citation type="submission" date="2015-01" db="EMBL/GenBank/DDBJ databases">
        <title>Paenibacillus swuensis/DY6/whole genome sequencing.</title>
        <authorList>
            <person name="Kim M.K."/>
            <person name="Srinivasan S."/>
            <person name="Lee J.-J."/>
        </authorList>
    </citation>
    <scope>NUCLEOTIDE SEQUENCE [LARGE SCALE GENOMIC DNA]</scope>
    <source>
        <strain evidence="1 2">DY6</strain>
    </source>
</reference>
<dbReference type="Gene3D" id="1.10.3450.10">
    <property type="entry name" value="TTHA0068-like"/>
    <property type="match status" value="1"/>
</dbReference>
<dbReference type="Proteomes" id="UP000076927">
    <property type="component" value="Chromosome"/>
</dbReference>
<protein>
    <recommendedName>
        <fullName evidence="3">DUF309 domain-containing protein</fullName>
    </recommendedName>
</protein>
<keyword evidence="2" id="KW-1185">Reference proteome</keyword>
<dbReference type="STRING" id="1178515.SY83_18135"/>
<dbReference type="EMBL" id="CP011388">
    <property type="protein sequence ID" value="ANE49006.1"/>
    <property type="molecule type" value="Genomic_DNA"/>
</dbReference>
<evidence type="ECO:0008006" key="3">
    <source>
        <dbReference type="Google" id="ProtNLM"/>
    </source>
</evidence>
<dbReference type="Pfam" id="PF03745">
    <property type="entry name" value="DUF309"/>
    <property type="match status" value="1"/>
</dbReference>